<evidence type="ECO:0000256" key="1">
    <source>
        <dbReference type="ARBA" id="ARBA00004127"/>
    </source>
</evidence>
<evidence type="ECO:0000256" key="2">
    <source>
        <dbReference type="ARBA" id="ARBA00022692"/>
    </source>
</evidence>
<dbReference type="PANTHER" id="PTHR12479:SF17">
    <property type="entry name" value="DAF-16_FOXO CONTROLLED, GERMLINE TUMOR AFFECTING"/>
    <property type="match status" value="1"/>
</dbReference>
<feature type="transmembrane region" description="Helical" evidence="6">
    <location>
        <begin position="87"/>
        <end position="117"/>
    </location>
</feature>
<proteinExistence type="predicted"/>
<keyword evidence="3 6" id="KW-1133">Transmembrane helix</keyword>
<feature type="transmembrane region" description="Helical" evidence="6">
    <location>
        <begin position="62"/>
        <end position="81"/>
    </location>
</feature>
<sequence length="240" mass="27551">MPRIGVFTLDTTNPRFYTLNGRIHVKLALLIIIIIFVFLEISEWSTYIFVDEVGEKIEWSEALMAVFQLIMVACMILGFVHENQHCLIPFIVFMFLTVTTMGIWICHCIFFAFFPYAKNAEKFFGFKQSTTLLTREKNILLLLAVIVAFTTLFSWWLQVGLVCYQYFESRTNEKRVEMSTLATNRPSLGSSTPAETTKNQSNEEQQNSNGAISFPNQNFSISDDEDDVKVFEKKSGPDIV</sequence>
<evidence type="ECO:0000256" key="5">
    <source>
        <dbReference type="SAM" id="MobiDB-lite"/>
    </source>
</evidence>
<keyword evidence="8" id="KW-1185">Reference proteome</keyword>
<accession>A0A8S1EC56</accession>
<protein>
    <submittedName>
        <fullName evidence="7">Uncharacterized protein</fullName>
    </submittedName>
</protein>
<dbReference type="Proteomes" id="UP000494206">
    <property type="component" value="Unassembled WGS sequence"/>
</dbReference>
<dbReference type="OrthoDB" id="5833743at2759"/>
<evidence type="ECO:0000256" key="3">
    <source>
        <dbReference type="ARBA" id="ARBA00022989"/>
    </source>
</evidence>
<reference evidence="7 8" key="1">
    <citation type="submission" date="2020-04" db="EMBL/GenBank/DDBJ databases">
        <authorList>
            <person name="Laetsch R D."/>
            <person name="Stevens L."/>
            <person name="Kumar S."/>
            <person name="Blaxter L. M."/>
        </authorList>
    </citation>
    <scope>NUCLEOTIDE SEQUENCE [LARGE SCALE GENOMIC DNA]</scope>
</reference>
<feature type="transmembrane region" description="Helical" evidence="6">
    <location>
        <begin position="138"/>
        <end position="157"/>
    </location>
</feature>
<comment type="subcellular location">
    <subcellularLocation>
        <location evidence="1">Endomembrane system</location>
        <topology evidence="1">Multi-pass membrane protein</topology>
    </subcellularLocation>
</comment>
<dbReference type="AlphaFoldDB" id="A0A8S1EC56"/>
<keyword evidence="4 6" id="KW-0472">Membrane</keyword>
<gene>
    <name evidence="7" type="ORF">CBOVIS_LOCUS2615</name>
</gene>
<name>A0A8S1EC56_9PELO</name>
<feature type="region of interest" description="Disordered" evidence="5">
    <location>
        <begin position="182"/>
        <end position="226"/>
    </location>
</feature>
<dbReference type="GO" id="GO:0005765">
    <property type="term" value="C:lysosomal membrane"/>
    <property type="evidence" value="ECO:0007669"/>
    <property type="project" value="TreeGrafter"/>
</dbReference>
<feature type="compositionally biased region" description="Polar residues" evidence="5">
    <location>
        <begin position="210"/>
        <end position="221"/>
    </location>
</feature>
<evidence type="ECO:0000313" key="7">
    <source>
        <dbReference type="EMBL" id="CAB3399508.1"/>
    </source>
</evidence>
<organism evidence="7 8">
    <name type="scientific">Caenorhabditis bovis</name>
    <dbReference type="NCBI Taxonomy" id="2654633"/>
    <lineage>
        <taxon>Eukaryota</taxon>
        <taxon>Metazoa</taxon>
        <taxon>Ecdysozoa</taxon>
        <taxon>Nematoda</taxon>
        <taxon>Chromadorea</taxon>
        <taxon>Rhabditida</taxon>
        <taxon>Rhabditina</taxon>
        <taxon>Rhabditomorpha</taxon>
        <taxon>Rhabditoidea</taxon>
        <taxon>Rhabditidae</taxon>
        <taxon>Peloderinae</taxon>
        <taxon>Caenorhabditis</taxon>
    </lineage>
</organism>
<dbReference type="GO" id="GO:0012505">
    <property type="term" value="C:endomembrane system"/>
    <property type="evidence" value="ECO:0007669"/>
    <property type="project" value="UniProtKB-SubCell"/>
</dbReference>
<dbReference type="EMBL" id="CADEPM010000002">
    <property type="protein sequence ID" value="CAB3399508.1"/>
    <property type="molecule type" value="Genomic_DNA"/>
</dbReference>
<feature type="compositionally biased region" description="Low complexity" evidence="5">
    <location>
        <begin position="199"/>
        <end position="209"/>
    </location>
</feature>
<dbReference type="PANTHER" id="PTHR12479">
    <property type="entry name" value="LYSOSOMAL-ASSOCIATED TRANSMEMBRANE PROTEIN"/>
    <property type="match status" value="1"/>
</dbReference>
<comment type="caution">
    <text evidence="7">The sequence shown here is derived from an EMBL/GenBank/DDBJ whole genome shotgun (WGS) entry which is preliminary data.</text>
</comment>
<feature type="transmembrane region" description="Helical" evidence="6">
    <location>
        <begin position="27"/>
        <end position="50"/>
    </location>
</feature>
<keyword evidence="2 6" id="KW-0812">Transmembrane</keyword>
<evidence type="ECO:0000313" key="8">
    <source>
        <dbReference type="Proteomes" id="UP000494206"/>
    </source>
</evidence>
<dbReference type="InterPro" id="IPR051115">
    <property type="entry name" value="LAPTM_transporter"/>
</dbReference>
<feature type="compositionally biased region" description="Polar residues" evidence="5">
    <location>
        <begin position="182"/>
        <end position="198"/>
    </location>
</feature>
<evidence type="ECO:0000256" key="6">
    <source>
        <dbReference type="SAM" id="Phobius"/>
    </source>
</evidence>
<evidence type="ECO:0000256" key="4">
    <source>
        <dbReference type="ARBA" id="ARBA00023136"/>
    </source>
</evidence>